<reference evidence="1 2" key="1">
    <citation type="submission" date="2018-06" db="EMBL/GenBank/DDBJ databases">
        <authorList>
            <consortium name="Pathogen Informatics"/>
            <person name="Doyle S."/>
        </authorList>
    </citation>
    <scope>NUCLEOTIDE SEQUENCE [LARGE SCALE GENOMIC DNA]</scope>
    <source>
        <strain evidence="1 2">NCTC11470</strain>
    </source>
</reference>
<organism evidence="1 2">
    <name type="scientific">Yersinia frederiksenii</name>
    <dbReference type="NCBI Taxonomy" id="29484"/>
    <lineage>
        <taxon>Bacteria</taxon>
        <taxon>Pseudomonadati</taxon>
        <taxon>Pseudomonadota</taxon>
        <taxon>Gammaproteobacteria</taxon>
        <taxon>Enterobacterales</taxon>
        <taxon>Yersiniaceae</taxon>
        <taxon>Yersinia</taxon>
    </lineage>
</organism>
<evidence type="ECO:0000313" key="2">
    <source>
        <dbReference type="Proteomes" id="UP000254835"/>
    </source>
</evidence>
<sequence>MTGIEPIPLQTVSLIKAKAQKVSLMYEAYLSDSHLSWLFFSIKKSINVFTLLVFPAFLG</sequence>
<gene>
    <name evidence="1" type="ORF">NCTC11470_00823</name>
</gene>
<dbReference type="EMBL" id="UHJA01000001">
    <property type="protein sequence ID" value="SUP75804.1"/>
    <property type="molecule type" value="Genomic_DNA"/>
</dbReference>
<dbReference type="AlphaFoldDB" id="A0A380PQA3"/>
<proteinExistence type="predicted"/>
<name>A0A380PQA3_YERFR</name>
<dbReference type="Proteomes" id="UP000254835">
    <property type="component" value="Unassembled WGS sequence"/>
</dbReference>
<protein>
    <submittedName>
        <fullName evidence="1">Uncharacterized protein</fullName>
    </submittedName>
</protein>
<accession>A0A380PQA3</accession>
<evidence type="ECO:0000313" key="1">
    <source>
        <dbReference type="EMBL" id="SUP75804.1"/>
    </source>
</evidence>